<name>A0ABU8YPZ6_9CYAN</name>
<dbReference type="PROSITE" id="PS50005">
    <property type="entry name" value="TPR"/>
    <property type="match status" value="1"/>
</dbReference>
<reference evidence="3 4" key="1">
    <citation type="journal article" date="2020" name="Harmful Algae">
        <title>Molecular and morphological characterization of a novel dihydroanatoxin-a producing Microcoleus species (cyanobacteria) from the Russian River, California, USA.</title>
        <authorList>
            <person name="Conklin K.Y."/>
            <person name="Stancheva R."/>
            <person name="Otten T.G."/>
            <person name="Fadness R."/>
            <person name="Boyer G.L."/>
            <person name="Read B."/>
            <person name="Zhang X."/>
            <person name="Sheath R.G."/>
        </authorList>
    </citation>
    <scope>NUCLEOTIDE SEQUENCE [LARGE SCALE GENOMIC DNA]</scope>
    <source>
        <strain evidence="3 4">PTRS2</strain>
    </source>
</reference>
<evidence type="ECO:0000313" key="4">
    <source>
        <dbReference type="Proteomes" id="UP001384579"/>
    </source>
</evidence>
<feature type="signal peptide" evidence="2">
    <location>
        <begin position="1"/>
        <end position="23"/>
    </location>
</feature>
<evidence type="ECO:0000256" key="2">
    <source>
        <dbReference type="SAM" id="SignalP"/>
    </source>
</evidence>
<dbReference type="Proteomes" id="UP001384579">
    <property type="component" value="Unassembled WGS sequence"/>
</dbReference>
<feature type="chain" id="PRO_5047142390" evidence="2">
    <location>
        <begin position="24"/>
        <end position="234"/>
    </location>
</feature>
<comment type="caution">
    <text evidence="3">The sequence shown here is derived from an EMBL/GenBank/DDBJ whole genome shotgun (WGS) entry which is preliminary data.</text>
</comment>
<evidence type="ECO:0000256" key="1">
    <source>
        <dbReference type="PROSITE-ProRule" id="PRU00339"/>
    </source>
</evidence>
<gene>
    <name evidence="3" type="ORF">WMG39_16810</name>
</gene>
<dbReference type="InterPro" id="IPR019734">
    <property type="entry name" value="TPR_rpt"/>
</dbReference>
<keyword evidence="1" id="KW-0802">TPR repeat</keyword>
<keyword evidence="2" id="KW-0732">Signal</keyword>
<feature type="repeat" description="TPR" evidence="1">
    <location>
        <begin position="147"/>
        <end position="180"/>
    </location>
</feature>
<sequence length="234" mass="25352">MKKIFTKSAVLAIALLSSSCAIIPIPIPIPIAIDSGSAEASHSPSPEQSATKLDEKYKKTCYADALTEDEGRKVTESSGSLEVLADKLAATGKHKEAIRKYNEASASAMSESIADGSMESMDVWDSLHGEGVEGFKKENQALLQKSAESNFKIGRSYVQIGKIELAIDCFNEALKLGILPPNDAVVHLNRGDTHARMGAKDKAKADLKQAVVLFKKYKLPSYQKEAEKRLEAIK</sequence>
<keyword evidence="4" id="KW-1185">Reference proteome</keyword>
<dbReference type="Pfam" id="PF13181">
    <property type="entry name" value="TPR_8"/>
    <property type="match status" value="2"/>
</dbReference>
<dbReference type="EMBL" id="JBBLXS010000222">
    <property type="protein sequence ID" value="MEK0186498.1"/>
    <property type="molecule type" value="Genomic_DNA"/>
</dbReference>
<organism evidence="3 4">
    <name type="scientific">Microcoleus anatoxicus PTRS2</name>
    <dbReference type="NCBI Taxonomy" id="2705321"/>
    <lineage>
        <taxon>Bacteria</taxon>
        <taxon>Bacillati</taxon>
        <taxon>Cyanobacteriota</taxon>
        <taxon>Cyanophyceae</taxon>
        <taxon>Oscillatoriophycideae</taxon>
        <taxon>Oscillatoriales</taxon>
        <taxon>Microcoleaceae</taxon>
        <taxon>Microcoleus</taxon>
        <taxon>Microcoleus anatoxicus</taxon>
    </lineage>
</organism>
<protein>
    <submittedName>
        <fullName evidence="3">Tetratricopeptide repeat protein</fullName>
    </submittedName>
</protein>
<dbReference type="Gene3D" id="1.25.40.10">
    <property type="entry name" value="Tetratricopeptide repeat domain"/>
    <property type="match status" value="1"/>
</dbReference>
<dbReference type="InterPro" id="IPR011990">
    <property type="entry name" value="TPR-like_helical_dom_sf"/>
</dbReference>
<accession>A0ABU8YPZ6</accession>
<evidence type="ECO:0000313" key="3">
    <source>
        <dbReference type="EMBL" id="MEK0186498.1"/>
    </source>
</evidence>
<dbReference type="SUPFAM" id="SSF48452">
    <property type="entry name" value="TPR-like"/>
    <property type="match status" value="1"/>
</dbReference>
<proteinExistence type="predicted"/>
<dbReference type="SMART" id="SM00028">
    <property type="entry name" value="TPR"/>
    <property type="match status" value="2"/>
</dbReference>
<dbReference type="RefSeq" id="WP_340541626.1">
    <property type="nucleotide sequence ID" value="NZ_JBBLXS010000222.1"/>
</dbReference>
<dbReference type="PROSITE" id="PS51257">
    <property type="entry name" value="PROKAR_LIPOPROTEIN"/>
    <property type="match status" value="1"/>
</dbReference>